<dbReference type="PIRSF" id="PIRSF029288">
    <property type="entry name" value="SciE_ImpE"/>
    <property type="match status" value="1"/>
</dbReference>
<evidence type="ECO:0000313" key="1">
    <source>
        <dbReference type="EMBL" id="OON40177.1"/>
    </source>
</evidence>
<dbReference type="STRING" id="1926881.BTJ39_09785"/>
<organism evidence="1 2">
    <name type="scientific">Izhakiella australiensis</name>
    <dbReference type="NCBI Taxonomy" id="1926881"/>
    <lineage>
        <taxon>Bacteria</taxon>
        <taxon>Pseudomonadati</taxon>
        <taxon>Pseudomonadota</taxon>
        <taxon>Gammaproteobacteria</taxon>
        <taxon>Enterobacterales</taxon>
        <taxon>Erwiniaceae</taxon>
        <taxon>Izhakiella</taxon>
    </lineage>
</organism>
<comment type="caution">
    <text evidence="1">The sequence shown here is derived from an EMBL/GenBank/DDBJ whole genome shotgun (WGS) entry which is preliminary data.</text>
</comment>
<keyword evidence="2" id="KW-1185">Reference proteome</keyword>
<protein>
    <recommendedName>
        <fullName evidence="3">ImpE family T6SS protein Cts1E</fullName>
    </recommendedName>
</protein>
<evidence type="ECO:0000313" key="2">
    <source>
        <dbReference type="Proteomes" id="UP000190667"/>
    </source>
</evidence>
<dbReference type="EMBL" id="MRUL01000005">
    <property type="protein sequence ID" value="OON40177.1"/>
    <property type="molecule type" value="Genomic_DNA"/>
</dbReference>
<dbReference type="RefSeq" id="WP_078002506.1">
    <property type="nucleotide sequence ID" value="NZ_MRUL01000005.1"/>
</dbReference>
<dbReference type="InterPro" id="IPR011990">
    <property type="entry name" value="TPR-like_helical_dom_sf"/>
</dbReference>
<dbReference type="Proteomes" id="UP000190667">
    <property type="component" value="Unassembled WGS sequence"/>
</dbReference>
<dbReference type="Pfam" id="PF07024">
    <property type="entry name" value="ImpE"/>
    <property type="match status" value="1"/>
</dbReference>
<proteinExistence type="predicted"/>
<dbReference type="Gene3D" id="1.25.40.10">
    <property type="entry name" value="Tetratricopeptide repeat domain"/>
    <property type="match status" value="1"/>
</dbReference>
<dbReference type="AlphaFoldDB" id="A0A1S8YN10"/>
<dbReference type="InterPro" id="IPR009211">
    <property type="entry name" value="TagJ"/>
</dbReference>
<reference evidence="1 2" key="1">
    <citation type="submission" date="2016-12" db="EMBL/GenBank/DDBJ databases">
        <title>Izhakiella australiana sp. nov. of genus Izhakiella isolated from Australian desert.</title>
        <authorList>
            <person name="Ji M."/>
        </authorList>
    </citation>
    <scope>NUCLEOTIDE SEQUENCE [LARGE SCALE GENOMIC DNA]</scope>
    <source>
        <strain evidence="1 2">D4N98</strain>
    </source>
</reference>
<evidence type="ECO:0008006" key="3">
    <source>
        <dbReference type="Google" id="ProtNLM"/>
    </source>
</evidence>
<gene>
    <name evidence="1" type="ORF">BTJ39_09785</name>
</gene>
<dbReference type="SUPFAM" id="SSF144059">
    <property type="entry name" value="ImpE-like"/>
    <property type="match status" value="1"/>
</dbReference>
<dbReference type="OrthoDB" id="5416084at2"/>
<accession>A0A1S8YN10</accession>
<name>A0A1S8YN10_9GAMM</name>
<sequence length="270" mass="30415">MNTEKVTISAEASEFEKMIIQSIDAVKKNPDDVECRLTLFKIYCLQSNWDAALQQLVILMKIEPEVQQQCELYKNLIYSERMRESVLSGERAAGSPGKQQPDWIKNLQRANALYAAGQFIEGESVRGQCIEVASAQPGYSSAIGEFEWLADGDDRLGPVCEFISAGAYRWVPFATIQSLQVNEPQSISDLVWAPAEIVIEGQTWKGYLPARYPLTITSEQSLKIGSKTEWQRQKGGRYIGLGRKTWISNRGEYSLFEMGKLTFSEHGNQQ</sequence>